<dbReference type="PANTHER" id="PTHR43760">
    <property type="entry name" value="ENDORIBONUCLEASE-RELATED"/>
    <property type="match status" value="1"/>
</dbReference>
<dbReference type="Proteomes" id="UP000237682">
    <property type="component" value="Unassembled WGS sequence"/>
</dbReference>
<dbReference type="InterPro" id="IPR035959">
    <property type="entry name" value="RutC-like_sf"/>
</dbReference>
<dbReference type="Pfam" id="PF14588">
    <property type="entry name" value="YjgF_endoribonc"/>
    <property type="match status" value="1"/>
</dbReference>
<dbReference type="SUPFAM" id="SSF55298">
    <property type="entry name" value="YjgF-like"/>
    <property type="match status" value="1"/>
</dbReference>
<dbReference type="EMBL" id="PUEJ01000007">
    <property type="protein sequence ID" value="PRH85704.1"/>
    <property type="molecule type" value="Genomic_DNA"/>
</dbReference>
<comment type="caution">
    <text evidence="2">The sequence shown here is derived from an EMBL/GenBank/DDBJ whole genome shotgun (WGS) entry which is preliminary data.</text>
</comment>
<sequence>MTISGTVPRPHASPYERLAALGIKLPVAPAPIANFVTHVQEGKLLFLSGQGPNHADGRSHTGKVGAEVSIEEAYQHARLTGINLIAVMQDALGDLSRVRRVVKLFGMVNAAPDFAQHPAVINGCSDLLIEVFGDSGVHARSAVGQGSLPGQITVEIEAIVAID</sequence>
<gene>
    <name evidence="2" type="ORF">C5L14_19265</name>
</gene>
<accession>A0A2S9Q8U1</accession>
<dbReference type="RefSeq" id="WP_105863701.1">
    <property type="nucleotide sequence ID" value="NZ_PUEJ01000007.1"/>
</dbReference>
<evidence type="ECO:0000259" key="1">
    <source>
        <dbReference type="Pfam" id="PF14588"/>
    </source>
</evidence>
<dbReference type="AlphaFoldDB" id="A0A2S9Q8U1"/>
<organism evidence="2 3">
    <name type="scientific">Labrys okinawensis</name>
    <dbReference type="NCBI Taxonomy" id="346911"/>
    <lineage>
        <taxon>Bacteria</taxon>
        <taxon>Pseudomonadati</taxon>
        <taxon>Pseudomonadota</taxon>
        <taxon>Alphaproteobacteria</taxon>
        <taxon>Hyphomicrobiales</taxon>
        <taxon>Xanthobacteraceae</taxon>
        <taxon>Labrys</taxon>
    </lineage>
</organism>
<dbReference type="PANTHER" id="PTHR43760:SF1">
    <property type="entry name" value="ENDORIBONUCLEASE L-PSP_CHORISMATE MUTASE-LIKE DOMAIN-CONTAINING PROTEIN"/>
    <property type="match status" value="1"/>
</dbReference>
<protein>
    <recommendedName>
        <fullName evidence="1">Endoribonuclease L-PSP/chorismate mutase-like domain-containing protein</fullName>
    </recommendedName>
</protein>
<dbReference type="InterPro" id="IPR013813">
    <property type="entry name" value="Endoribo_LPSP/chorism_mut-like"/>
</dbReference>
<keyword evidence="3" id="KW-1185">Reference proteome</keyword>
<evidence type="ECO:0000313" key="2">
    <source>
        <dbReference type="EMBL" id="PRH85704.1"/>
    </source>
</evidence>
<dbReference type="CDD" id="cd02199">
    <property type="entry name" value="YjgF_YER057c_UK114_like_1"/>
    <property type="match status" value="1"/>
</dbReference>
<reference evidence="2 3" key="1">
    <citation type="submission" date="2018-02" db="EMBL/GenBank/DDBJ databases">
        <title>Whole genome sequencing of endophytic bacterium.</title>
        <authorList>
            <person name="Eedara R."/>
            <person name="Podile A.R."/>
        </authorList>
    </citation>
    <scope>NUCLEOTIDE SEQUENCE [LARGE SCALE GENOMIC DNA]</scope>
    <source>
        <strain evidence="2 3">RP1T</strain>
    </source>
</reference>
<name>A0A2S9Q8U1_9HYPH</name>
<proteinExistence type="predicted"/>
<dbReference type="Gene3D" id="3.30.1330.40">
    <property type="entry name" value="RutC-like"/>
    <property type="match status" value="1"/>
</dbReference>
<dbReference type="OrthoDB" id="9806350at2"/>
<feature type="domain" description="Endoribonuclease L-PSP/chorismate mutase-like" evidence="1">
    <location>
        <begin position="17"/>
        <end position="143"/>
    </location>
</feature>
<evidence type="ECO:0000313" key="3">
    <source>
        <dbReference type="Proteomes" id="UP000237682"/>
    </source>
</evidence>